<name>A0ABV9MIF0_9MICC</name>
<proteinExistence type="predicted"/>
<comment type="caution">
    <text evidence="1">The sequence shown here is derived from an EMBL/GenBank/DDBJ whole genome shotgun (WGS) entry which is preliminary data.</text>
</comment>
<evidence type="ECO:0000313" key="2">
    <source>
        <dbReference type="Proteomes" id="UP001595884"/>
    </source>
</evidence>
<accession>A0ABV9MIF0</accession>
<gene>
    <name evidence="1" type="ORF">ACFO7V_03190</name>
</gene>
<sequence length="207" mass="22041">MSAASNPFAKTRQPAKGPAVHDIRDDLMGDDLLVTGPTHPGLSPTLEAPAKAWETQTVGPIEGLAVMGLHGGAGATTLAGLLGEGSSDVGRRWPISNNAWTGTAWPIPVIAVARNDHSGLKAADDFVRSWANGQLTGSHLSALVLIDAGPRVSDARRKATKRLMRMVPRGTHIPWMDSWLDAPPDPKRLPGRIKRIIKLLNTPTPTK</sequence>
<evidence type="ECO:0000313" key="1">
    <source>
        <dbReference type="EMBL" id="MFC4715144.1"/>
    </source>
</evidence>
<dbReference type="Proteomes" id="UP001595884">
    <property type="component" value="Unassembled WGS sequence"/>
</dbReference>
<organism evidence="1 2">
    <name type="scientific">Glutamicibacter bergerei</name>
    <dbReference type="NCBI Taxonomy" id="256702"/>
    <lineage>
        <taxon>Bacteria</taxon>
        <taxon>Bacillati</taxon>
        <taxon>Actinomycetota</taxon>
        <taxon>Actinomycetes</taxon>
        <taxon>Micrococcales</taxon>
        <taxon>Micrococcaceae</taxon>
        <taxon>Glutamicibacter</taxon>
    </lineage>
</organism>
<dbReference type="RefSeq" id="WP_346058888.1">
    <property type="nucleotide sequence ID" value="NZ_BAAAVQ010000014.1"/>
</dbReference>
<dbReference type="InterPro" id="IPR046609">
    <property type="entry name" value="DUF6668"/>
</dbReference>
<keyword evidence="2" id="KW-1185">Reference proteome</keyword>
<dbReference type="EMBL" id="JBHSHE010000013">
    <property type="protein sequence ID" value="MFC4715144.1"/>
    <property type="molecule type" value="Genomic_DNA"/>
</dbReference>
<reference evidence="2" key="1">
    <citation type="journal article" date="2019" name="Int. J. Syst. Evol. Microbiol.">
        <title>The Global Catalogue of Microorganisms (GCM) 10K type strain sequencing project: providing services to taxonomists for standard genome sequencing and annotation.</title>
        <authorList>
            <consortium name="The Broad Institute Genomics Platform"/>
            <consortium name="The Broad Institute Genome Sequencing Center for Infectious Disease"/>
            <person name="Wu L."/>
            <person name="Ma J."/>
        </authorList>
    </citation>
    <scope>NUCLEOTIDE SEQUENCE [LARGE SCALE GENOMIC DNA]</scope>
    <source>
        <strain evidence="2">CGMCC 1.12849</strain>
    </source>
</reference>
<protein>
    <submittedName>
        <fullName evidence="1">DUF6668 family protein</fullName>
    </submittedName>
</protein>
<dbReference type="Pfam" id="PF20373">
    <property type="entry name" value="DUF6668"/>
    <property type="match status" value="1"/>
</dbReference>